<dbReference type="InterPro" id="IPR046346">
    <property type="entry name" value="Aminoacid_DH-like_N_sf"/>
</dbReference>
<dbReference type="Gene3D" id="3.40.50.10860">
    <property type="entry name" value="Leucine Dehydrogenase, chain A, domain 1"/>
    <property type="match status" value="1"/>
</dbReference>
<evidence type="ECO:0000313" key="4">
    <source>
        <dbReference type="EMBL" id="QUC12641.1"/>
    </source>
</evidence>
<gene>
    <name evidence="4" type="ORF">J5A53_07690</name>
</gene>
<dbReference type="Gene3D" id="3.40.50.720">
    <property type="entry name" value="NAD(P)-binding Rossmann-like Domain"/>
    <property type="match status" value="1"/>
</dbReference>
<dbReference type="PANTHER" id="PTHR21089">
    <property type="entry name" value="SHIKIMATE DEHYDROGENASE"/>
    <property type="match status" value="1"/>
</dbReference>
<dbReference type="GO" id="GO:0009423">
    <property type="term" value="P:chorismate biosynthetic process"/>
    <property type="evidence" value="ECO:0007669"/>
    <property type="project" value="TreeGrafter"/>
</dbReference>
<keyword evidence="2" id="KW-0028">Amino-acid biosynthesis</keyword>
<dbReference type="PANTHER" id="PTHR21089:SF1">
    <property type="entry name" value="BIFUNCTIONAL 3-DEHYDROQUINATE DEHYDRATASE_SHIKIMATE DEHYDROGENASE, CHLOROPLASTIC"/>
    <property type="match status" value="1"/>
</dbReference>
<dbReference type="InterPro" id="IPR022893">
    <property type="entry name" value="Shikimate_DH_fam"/>
</dbReference>
<dbReference type="Pfam" id="PF08501">
    <property type="entry name" value="Shikimate_dh_N"/>
    <property type="match status" value="1"/>
</dbReference>
<feature type="domain" description="Shikimate dehydrogenase substrate binding N-terminal" evidence="3">
    <location>
        <begin position="8"/>
        <end position="73"/>
    </location>
</feature>
<dbReference type="GO" id="GO:0019632">
    <property type="term" value="P:shikimate metabolic process"/>
    <property type="evidence" value="ECO:0007669"/>
    <property type="project" value="TreeGrafter"/>
</dbReference>
<dbReference type="InterPro" id="IPR036291">
    <property type="entry name" value="NAD(P)-bd_dom_sf"/>
</dbReference>
<dbReference type="CDD" id="cd01065">
    <property type="entry name" value="NAD_bind_Shikimate_DH"/>
    <property type="match status" value="1"/>
</dbReference>
<dbReference type="SUPFAM" id="SSF51735">
    <property type="entry name" value="NAD(P)-binding Rossmann-fold domains"/>
    <property type="match status" value="1"/>
</dbReference>
<keyword evidence="2" id="KW-0057">Aromatic amino acid biosynthesis</keyword>
<evidence type="ECO:0000256" key="2">
    <source>
        <dbReference type="ARBA" id="ARBA00023141"/>
    </source>
</evidence>
<proteinExistence type="predicted"/>
<protein>
    <submittedName>
        <fullName evidence="4">Shikimate dehydrogenase</fullName>
    </submittedName>
</protein>
<reference evidence="4" key="1">
    <citation type="submission" date="2021-03" db="EMBL/GenBank/DDBJ databases">
        <title>Human Oral Microbial Genomes.</title>
        <authorList>
            <person name="Johnston C.D."/>
            <person name="Chen T."/>
            <person name="Dewhirst F.E."/>
        </authorList>
    </citation>
    <scope>NUCLEOTIDE SEQUENCE</scope>
    <source>
        <strain evidence="4">F0714</strain>
    </source>
</reference>
<comment type="pathway">
    <text evidence="1">Metabolic intermediate biosynthesis; chorismate biosynthesis; chorismate from D-erythrose 4-phosphate and phosphoenolpyruvate: step 4/7.</text>
</comment>
<dbReference type="GO" id="GO:0050661">
    <property type="term" value="F:NADP binding"/>
    <property type="evidence" value="ECO:0007669"/>
    <property type="project" value="TreeGrafter"/>
</dbReference>
<accession>A0AB37I7A2</accession>
<name>A0AB37I7A2_9ACTN</name>
<dbReference type="GO" id="GO:0005829">
    <property type="term" value="C:cytosol"/>
    <property type="evidence" value="ECO:0007669"/>
    <property type="project" value="TreeGrafter"/>
</dbReference>
<evidence type="ECO:0000256" key="1">
    <source>
        <dbReference type="ARBA" id="ARBA00004871"/>
    </source>
</evidence>
<dbReference type="GO" id="GO:0009073">
    <property type="term" value="P:aromatic amino acid family biosynthetic process"/>
    <property type="evidence" value="ECO:0007669"/>
    <property type="project" value="UniProtKB-KW"/>
</dbReference>
<dbReference type="EMBL" id="CP072385">
    <property type="protein sequence ID" value="QUC12641.1"/>
    <property type="molecule type" value="Genomic_DNA"/>
</dbReference>
<dbReference type="GO" id="GO:0004764">
    <property type="term" value="F:shikimate 3-dehydrogenase (NADP+) activity"/>
    <property type="evidence" value="ECO:0007669"/>
    <property type="project" value="InterPro"/>
</dbReference>
<evidence type="ECO:0000313" key="5">
    <source>
        <dbReference type="Proteomes" id="UP000677180"/>
    </source>
</evidence>
<sequence length="270" mass="28562">MHVKRCAVIGDPVEHSLSPAIHRAGYRINGLDWSYEAIRVAPGTLPEFVASLTDPGWVGLSVTAPHKKDLLGLGEPDSISLMVQGGNTILLGEEPRVYNTDVPGFIKAWRNRGLEGISTAVIVGNGATARSLLVALSGLSVREVTVLARVPSRAAALCELGISLGIDITAQPMDASFRDVDLLASTVPTSATAKWAGSWAERAAVLFDAVYDPWPTPLASAADPDQPVITGLELLAGQAVDQFRLLTGCELSFQEALSAATAELEARRRS</sequence>
<dbReference type="AlphaFoldDB" id="A0AB37I7A2"/>
<dbReference type="SUPFAM" id="SSF53223">
    <property type="entry name" value="Aminoacid dehydrogenase-like, N-terminal domain"/>
    <property type="match status" value="1"/>
</dbReference>
<evidence type="ECO:0000259" key="3">
    <source>
        <dbReference type="Pfam" id="PF08501"/>
    </source>
</evidence>
<dbReference type="InterPro" id="IPR013708">
    <property type="entry name" value="Shikimate_DH-bd_N"/>
</dbReference>
<organism evidence="4 5">
    <name type="scientific">Arachnia propionica</name>
    <dbReference type="NCBI Taxonomy" id="1750"/>
    <lineage>
        <taxon>Bacteria</taxon>
        <taxon>Bacillati</taxon>
        <taxon>Actinomycetota</taxon>
        <taxon>Actinomycetes</taxon>
        <taxon>Propionibacteriales</taxon>
        <taxon>Propionibacteriaceae</taxon>
        <taxon>Arachnia</taxon>
    </lineage>
</organism>
<dbReference type="Proteomes" id="UP000677180">
    <property type="component" value="Chromosome"/>
</dbReference>